<evidence type="ECO:0000256" key="6">
    <source>
        <dbReference type="ARBA" id="ARBA00023026"/>
    </source>
</evidence>
<keyword evidence="4" id="KW-0732">Signal</keyword>
<evidence type="ECO:0000313" key="11">
    <source>
        <dbReference type="EMBL" id="CZE49153.1"/>
    </source>
</evidence>
<dbReference type="EMBL" id="FIZP01000015">
    <property type="protein sequence ID" value="CZE49153.1"/>
    <property type="molecule type" value="Genomic_DNA"/>
</dbReference>
<dbReference type="RefSeq" id="WP_075540547.1">
    <property type="nucleotide sequence ID" value="NZ_CP053844.1"/>
</dbReference>
<dbReference type="SUPFAM" id="SSF50370">
    <property type="entry name" value="Ricin B-like lectins"/>
    <property type="match status" value="1"/>
</dbReference>
<dbReference type="InterPro" id="IPR015957">
    <property type="entry name" value="CDtoxinA"/>
</dbReference>
<organism evidence="11 12">
    <name type="scientific">Campylobacter geochelonis</name>
    <dbReference type="NCBI Taxonomy" id="1780362"/>
    <lineage>
        <taxon>Bacteria</taxon>
        <taxon>Pseudomonadati</taxon>
        <taxon>Campylobacterota</taxon>
        <taxon>Epsilonproteobacteria</taxon>
        <taxon>Campylobacterales</taxon>
        <taxon>Campylobacteraceae</taxon>
        <taxon>Campylobacter</taxon>
    </lineage>
</organism>
<evidence type="ECO:0000256" key="5">
    <source>
        <dbReference type="ARBA" id="ARBA00022734"/>
    </source>
</evidence>
<gene>
    <name evidence="11" type="primary">cdtA</name>
    <name evidence="11" type="ORF">ERS672216_01777</name>
</gene>
<keyword evidence="5" id="KW-0430">Lectin</keyword>
<proteinExistence type="predicted"/>
<dbReference type="OrthoDB" id="5353389at2"/>
<evidence type="ECO:0000256" key="3">
    <source>
        <dbReference type="ARBA" id="ARBA00022656"/>
    </source>
</evidence>
<dbReference type="GO" id="GO:0030246">
    <property type="term" value="F:carbohydrate binding"/>
    <property type="evidence" value="ECO:0007669"/>
    <property type="project" value="UniProtKB-KW"/>
</dbReference>
<keyword evidence="3" id="KW-0800">Toxin</keyword>
<dbReference type="GO" id="GO:0009279">
    <property type="term" value="C:cell outer membrane"/>
    <property type="evidence" value="ECO:0007669"/>
    <property type="project" value="UniProtKB-SubCell"/>
</dbReference>
<dbReference type="Pfam" id="PF03498">
    <property type="entry name" value="CDtoxinA"/>
    <property type="match status" value="1"/>
</dbReference>
<name>A0A128ELL9_9BACT</name>
<keyword evidence="8" id="KW-0564">Palmitate</keyword>
<comment type="subcellular location">
    <subcellularLocation>
        <location evidence="1">Cell outer membrane</location>
        <topology evidence="1">Lipid-anchor</topology>
    </subcellularLocation>
</comment>
<dbReference type="PRINTS" id="PR01387">
    <property type="entry name" value="CDTOXINA"/>
</dbReference>
<dbReference type="InterPro" id="IPR003558">
    <property type="entry name" value="CDtoxinA/C"/>
</dbReference>
<dbReference type="Proteomes" id="UP000069632">
    <property type="component" value="Unassembled WGS sequence"/>
</dbReference>
<reference evidence="11 12" key="1">
    <citation type="submission" date="2016-02" db="EMBL/GenBank/DDBJ databases">
        <authorList>
            <consortium name="Pathogen Informatics"/>
        </authorList>
    </citation>
    <scope>NUCLEOTIDE SEQUENCE [LARGE SCALE GENOMIC DNA]</scope>
    <source>
        <strain evidence="11 12">RC20</strain>
    </source>
</reference>
<keyword evidence="6" id="KW-0843">Virulence</keyword>
<dbReference type="PROSITE" id="PS50231">
    <property type="entry name" value="RICIN_B_LECTIN"/>
    <property type="match status" value="1"/>
</dbReference>
<sequence>MKHTIYLIFFSICLFISGCSSKPQQINYLAKYGGDINDQDPLKLGSNPTEPTKQKIPALVLGESKFFKNNLPTSSGTFQSDPVHGPNKRDPDNPFDDTKVFYNTPQISEFVSIVAHNDALMTLWALDYGNWVWAYPAIDSISFGDARIWKIIIYPKNFVQIQNKMTGTCLSSYLNGVVHYPCDNTNQSQFWQLNQFANGAVQLRNFATDTCLASDPTKGQSYYAINSVSCINEGEKALSQQWIISPPFVQTPPINLAQLNSGKKEF</sequence>
<evidence type="ECO:0000256" key="2">
    <source>
        <dbReference type="ARBA" id="ARBA00016112"/>
    </source>
</evidence>
<evidence type="ECO:0000313" key="12">
    <source>
        <dbReference type="Proteomes" id="UP000069632"/>
    </source>
</evidence>
<keyword evidence="10" id="KW-0449">Lipoprotein</keyword>
<dbReference type="PROSITE" id="PS51257">
    <property type="entry name" value="PROKAR_LIPOPROTEIN"/>
    <property type="match status" value="1"/>
</dbReference>
<evidence type="ECO:0000256" key="9">
    <source>
        <dbReference type="ARBA" id="ARBA00023237"/>
    </source>
</evidence>
<dbReference type="InterPro" id="IPR035992">
    <property type="entry name" value="Ricin_B-like_lectins"/>
</dbReference>
<keyword evidence="12" id="KW-1185">Reference proteome</keyword>
<evidence type="ECO:0000256" key="4">
    <source>
        <dbReference type="ARBA" id="ARBA00022729"/>
    </source>
</evidence>
<accession>A0A128ELL9</accession>
<dbReference type="Gene3D" id="2.80.10.50">
    <property type="match status" value="1"/>
</dbReference>
<protein>
    <recommendedName>
        <fullName evidence="2">Cytolethal distending toxin subunit A</fullName>
    </recommendedName>
</protein>
<dbReference type="CDD" id="cd23414">
    <property type="entry name" value="beta-trefoil_Ricin_CdtA"/>
    <property type="match status" value="1"/>
</dbReference>
<evidence type="ECO:0000256" key="1">
    <source>
        <dbReference type="ARBA" id="ARBA00004459"/>
    </source>
</evidence>
<keyword evidence="7" id="KW-0472">Membrane</keyword>
<evidence type="ECO:0000256" key="8">
    <source>
        <dbReference type="ARBA" id="ARBA00023139"/>
    </source>
</evidence>
<dbReference type="GO" id="GO:0090729">
    <property type="term" value="F:toxin activity"/>
    <property type="evidence" value="ECO:0007669"/>
    <property type="project" value="UniProtKB-KW"/>
</dbReference>
<evidence type="ECO:0000256" key="10">
    <source>
        <dbReference type="ARBA" id="ARBA00023288"/>
    </source>
</evidence>
<evidence type="ECO:0000256" key="7">
    <source>
        <dbReference type="ARBA" id="ARBA00023136"/>
    </source>
</evidence>
<keyword evidence="9" id="KW-0998">Cell outer membrane</keyword>
<dbReference type="AlphaFoldDB" id="A0A128ELL9"/>